<sequence>MCTTPNTPPGDESEGLDLELLEELSTAATPGPWFVRSLDDDSAMNLVAVSTAKGTDKGERWPNFDHREMIAATLIQHPRYVDCDDGRWDENAAFIAAAREAVPRLVEEVKRLRTLLGEGAESPSEGSHSEPPK</sequence>
<dbReference type="EMBL" id="JBEPAZ010000009">
    <property type="protein sequence ID" value="MER6428778.1"/>
    <property type="molecule type" value="Genomic_DNA"/>
</dbReference>
<accession>A0ABV1U525</accession>
<gene>
    <name evidence="1" type="ORF">ABT272_13645</name>
</gene>
<reference evidence="1 2" key="1">
    <citation type="submission" date="2024-06" db="EMBL/GenBank/DDBJ databases">
        <title>The Natural Products Discovery Center: Release of the First 8490 Sequenced Strains for Exploring Actinobacteria Biosynthetic Diversity.</title>
        <authorList>
            <person name="Kalkreuter E."/>
            <person name="Kautsar S.A."/>
            <person name="Yang D."/>
            <person name="Bader C.D."/>
            <person name="Teijaro C.N."/>
            <person name="Fluegel L."/>
            <person name="Davis C.M."/>
            <person name="Simpson J.R."/>
            <person name="Lauterbach L."/>
            <person name="Steele A.D."/>
            <person name="Gui C."/>
            <person name="Meng S."/>
            <person name="Li G."/>
            <person name="Viehrig K."/>
            <person name="Ye F."/>
            <person name="Su P."/>
            <person name="Kiefer A.F."/>
            <person name="Nichols A."/>
            <person name="Cepeda A.J."/>
            <person name="Yan W."/>
            <person name="Fan B."/>
            <person name="Jiang Y."/>
            <person name="Adhikari A."/>
            <person name="Zheng C.-J."/>
            <person name="Schuster L."/>
            <person name="Cowan T.M."/>
            <person name="Smanski M.J."/>
            <person name="Chevrette M.G."/>
            <person name="De Carvalho L.P.S."/>
            <person name="Shen B."/>
        </authorList>
    </citation>
    <scope>NUCLEOTIDE SEQUENCE [LARGE SCALE GENOMIC DNA]</scope>
    <source>
        <strain evidence="1 2">NPDC001166</strain>
    </source>
</reference>
<proteinExistence type="predicted"/>
<keyword evidence="2" id="KW-1185">Reference proteome</keyword>
<protein>
    <submittedName>
        <fullName evidence="1">Uncharacterized protein</fullName>
    </submittedName>
</protein>
<organism evidence="1 2">
    <name type="scientific">Streptomyces sp. 900105245</name>
    <dbReference type="NCBI Taxonomy" id="3154379"/>
    <lineage>
        <taxon>Bacteria</taxon>
        <taxon>Bacillati</taxon>
        <taxon>Actinomycetota</taxon>
        <taxon>Actinomycetes</taxon>
        <taxon>Kitasatosporales</taxon>
        <taxon>Streptomycetaceae</taxon>
        <taxon>Streptomyces</taxon>
    </lineage>
</organism>
<name>A0ABV1U525_9ACTN</name>
<comment type="caution">
    <text evidence="1">The sequence shown here is derived from an EMBL/GenBank/DDBJ whole genome shotgun (WGS) entry which is preliminary data.</text>
</comment>
<evidence type="ECO:0000313" key="1">
    <source>
        <dbReference type="EMBL" id="MER6428778.1"/>
    </source>
</evidence>
<dbReference type="RefSeq" id="WP_352063553.1">
    <property type="nucleotide sequence ID" value="NZ_JBEPAZ010000009.1"/>
</dbReference>
<dbReference type="Proteomes" id="UP001470023">
    <property type="component" value="Unassembled WGS sequence"/>
</dbReference>
<evidence type="ECO:0000313" key="2">
    <source>
        <dbReference type="Proteomes" id="UP001470023"/>
    </source>
</evidence>